<dbReference type="CDD" id="cd07302">
    <property type="entry name" value="CHD"/>
    <property type="match status" value="1"/>
</dbReference>
<organism evidence="2 3">
    <name type="scientific">Oceanispirochaeta crateris</name>
    <dbReference type="NCBI Taxonomy" id="2518645"/>
    <lineage>
        <taxon>Bacteria</taxon>
        <taxon>Pseudomonadati</taxon>
        <taxon>Spirochaetota</taxon>
        <taxon>Spirochaetia</taxon>
        <taxon>Spirochaetales</taxon>
        <taxon>Spirochaetaceae</taxon>
        <taxon>Oceanispirochaeta</taxon>
    </lineage>
</organism>
<keyword evidence="3" id="KW-1185">Reference proteome</keyword>
<dbReference type="OrthoDB" id="9806704at2"/>
<dbReference type="GO" id="GO:0035556">
    <property type="term" value="P:intracellular signal transduction"/>
    <property type="evidence" value="ECO:0007669"/>
    <property type="project" value="InterPro"/>
</dbReference>
<evidence type="ECO:0000259" key="1">
    <source>
        <dbReference type="PROSITE" id="PS50125"/>
    </source>
</evidence>
<dbReference type="EMBL" id="CP036150">
    <property type="protein sequence ID" value="QEN09931.1"/>
    <property type="molecule type" value="Genomic_DNA"/>
</dbReference>
<dbReference type="PANTHER" id="PTHR43081:SF1">
    <property type="entry name" value="ADENYLATE CYCLASE, TERMINAL-DIFFERENTIATION SPECIFIC"/>
    <property type="match status" value="1"/>
</dbReference>
<accession>A0A5C1QQP8</accession>
<dbReference type="Proteomes" id="UP000324209">
    <property type="component" value="Chromosome"/>
</dbReference>
<dbReference type="InterPro" id="IPR001054">
    <property type="entry name" value="A/G_cyclase"/>
</dbReference>
<dbReference type="InterPro" id="IPR035965">
    <property type="entry name" value="PAS-like_dom_sf"/>
</dbReference>
<gene>
    <name evidence="2" type="ORF">EXM22_14020</name>
</gene>
<dbReference type="KEGG" id="ock:EXM22_14020"/>
<dbReference type="PROSITE" id="PS50125">
    <property type="entry name" value="GUANYLATE_CYCLASE_2"/>
    <property type="match status" value="1"/>
</dbReference>
<dbReference type="GO" id="GO:0006171">
    <property type="term" value="P:cAMP biosynthetic process"/>
    <property type="evidence" value="ECO:0007669"/>
    <property type="project" value="TreeGrafter"/>
</dbReference>
<dbReference type="InterPro" id="IPR029016">
    <property type="entry name" value="GAF-like_dom_sf"/>
</dbReference>
<evidence type="ECO:0000313" key="3">
    <source>
        <dbReference type="Proteomes" id="UP000324209"/>
    </source>
</evidence>
<dbReference type="PANTHER" id="PTHR43081">
    <property type="entry name" value="ADENYLATE CYCLASE, TERMINAL-DIFFERENTIATION SPECIFIC-RELATED"/>
    <property type="match status" value="1"/>
</dbReference>
<dbReference type="InterPro" id="IPR029787">
    <property type="entry name" value="Nucleotide_cyclase"/>
</dbReference>
<dbReference type="SUPFAM" id="SSF55073">
    <property type="entry name" value="Nucleotide cyclase"/>
    <property type="match status" value="1"/>
</dbReference>
<dbReference type="NCBIfam" id="TIGR00229">
    <property type="entry name" value="sensory_box"/>
    <property type="match status" value="1"/>
</dbReference>
<dbReference type="SUPFAM" id="SSF55781">
    <property type="entry name" value="GAF domain-like"/>
    <property type="match status" value="1"/>
</dbReference>
<dbReference type="SMART" id="SM00044">
    <property type="entry name" value="CYCc"/>
    <property type="match status" value="1"/>
</dbReference>
<dbReference type="Pfam" id="PF00211">
    <property type="entry name" value="Guanylate_cyc"/>
    <property type="match status" value="1"/>
</dbReference>
<reference evidence="2 3" key="1">
    <citation type="submission" date="2019-02" db="EMBL/GenBank/DDBJ databases">
        <title>Complete Genome Sequence and Methylome Analysis of free living Spirochaetas.</title>
        <authorList>
            <person name="Fomenkov A."/>
            <person name="Dubinina G."/>
            <person name="Leshcheva N."/>
            <person name="Mikheeva N."/>
            <person name="Grabovich M."/>
            <person name="Vincze T."/>
            <person name="Roberts R.J."/>
        </authorList>
    </citation>
    <scope>NUCLEOTIDE SEQUENCE [LARGE SCALE GENOMIC DNA]</scope>
    <source>
        <strain evidence="2 3">K2</strain>
    </source>
</reference>
<dbReference type="Gene3D" id="3.30.450.40">
    <property type="match status" value="1"/>
</dbReference>
<dbReference type="AlphaFoldDB" id="A0A5C1QQP8"/>
<dbReference type="Gene3D" id="3.30.70.1230">
    <property type="entry name" value="Nucleotide cyclase"/>
    <property type="match status" value="1"/>
</dbReference>
<evidence type="ECO:0000313" key="2">
    <source>
        <dbReference type="EMBL" id="QEN09931.1"/>
    </source>
</evidence>
<dbReference type="GO" id="GO:0004016">
    <property type="term" value="F:adenylate cyclase activity"/>
    <property type="evidence" value="ECO:0007669"/>
    <property type="project" value="UniProtKB-ARBA"/>
</dbReference>
<dbReference type="InterPro" id="IPR050697">
    <property type="entry name" value="Adenylyl/Guanylyl_Cyclase_3/4"/>
</dbReference>
<protein>
    <submittedName>
        <fullName evidence="2">PAS domain S-box protein</fullName>
    </submittedName>
</protein>
<name>A0A5C1QQP8_9SPIO</name>
<feature type="domain" description="Guanylate cyclase" evidence="1">
    <location>
        <begin position="343"/>
        <end position="476"/>
    </location>
</feature>
<proteinExistence type="predicted"/>
<dbReference type="Gene3D" id="3.30.450.20">
    <property type="entry name" value="PAS domain"/>
    <property type="match status" value="1"/>
</dbReference>
<dbReference type="InterPro" id="IPR000014">
    <property type="entry name" value="PAS"/>
</dbReference>
<dbReference type="SUPFAM" id="SSF55785">
    <property type="entry name" value="PYP-like sensor domain (PAS domain)"/>
    <property type="match status" value="1"/>
</dbReference>
<sequence>MVKELFVLDELVRASALLADEGDFKSLISVLVEQSLDITRSDLAALYLFKNPENKNSDLKLMYKRGAFEVANELLADTELVEFINECEKSVVLQERKPGPFDDLFVHPLMNSGIALPLKTSKSRIGILILNSRKALFYNKNSFNFLDSYTKQASGMLQNSRLYRELKDYVKKIEDLERYQESIFESMTNILITTDENNKIEYFNHIAEESMGLDEESIGVPLSQYFKKNLSRKVLNATEKVGATGQEILGMEGIYKRNNDERDMDFSLNVSALKGVRGKHKGLTLLFTDQTREQELKATAKVATEDRRVIKDMFARYLSNDIVQNLMDSPEMVKPGGGTKHATVFFADIRGYTSFSEDKSPEYIIEVLNEYFSEAVEIVIKYGGYIDKFIGDCIMAAWGVPMVNETEDAVKAVSCAVEIQNLVKDKDRQFFKGKAESLKVGFGMHTGDLVAGNLGSSRRMDYTVIGDTVNLAARLEGVSEAGEIIITEDTRKHLDDRFIIESRDAVKVKGKIKPIQIYNVVGMR</sequence>